<dbReference type="EMBL" id="JAANER010000005">
    <property type="protein sequence ID" value="KAG9188975.1"/>
    <property type="molecule type" value="Genomic_DNA"/>
</dbReference>
<feature type="region of interest" description="Disordered" evidence="1">
    <location>
        <begin position="172"/>
        <end position="191"/>
    </location>
</feature>
<proteinExistence type="predicted"/>
<protein>
    <submittedName>
        <fullName evidence="2">Uncharacterized protein</fullName>
    </submittedName>
</protein>
<sequence length="539" mass="60857">MLSPSLVPMPIGTPSMVEECTNATTKAALYLSRLGLEKNFKDPNKPGRPNFKSVSALKKLRVATVDEVKAIVALYDSRKAIREALECGNICLDEIAKECLKNRGHKIWTDGIKTRFLLSLDASTTPPKVKGHAQVAGDKYLRHLIYEHPSDERKIRLQVSAWIVQRACRKAEDDRREGKTPQKARMKASKDASSFMKAVLMKPDKRTCTVPSVSDDSFDEINFFEKPVDRSVGSNRNARRIQPQTSRKGHDIHGIRAKRRRKQTVAVVIPARKPQNTKPTGITSRKQERDEPLSKRDVMPPSTKKKREDMSGDTPQFPTPCRTTPRHTRTGTHSEQSVQDSANTNLESLVRQLDEDRSNLSIDLTDLLSPHDPGCHDLAAIKQAIGIIDTIALNDAESLRKSLGDSYNRQTIALDRWLGCIKTLVEFRECTGLAGNAGEIEKSFPKLPLPIKKRARFLRQRKRQEIVRWFKKPASKALEFTIPNFSEDVASVLLKMTSWDGLQGMDLDELLEDMVPFTKRLLEWFRAIPTTSVDYDGRV</sequence>
<dbReference type="AlphaFoldDB" id="A0AAD4FGI7"/>
<evidence type="ECO:0000256" key="1">
    <source>
        <dbReference type="SAM" id="MobiDB-lite"/>
    </source>
</evidence>
<keyword evidence="3" id="KW-1185">Reference proteome</keyword>
<organism evidence="2 3">
    <name type="scientific">Alternaria panax</name>
    <dbReference type="NCBI Taxonomy" id="48097"/>
    <lineage>
        <taxon>Eukaryota</taxon>
        <taxon>Fungi</taxon>
        <taxon>Dikarya</taxon>
        <taxon>Ascomycota</taxon>
        <taxon>Pezizomycotina</taxon>
        <taxon>Dothideomycetes</taxon>
        <taxon>Pleosporomycetidae</taxon>
        <taxon>Pleosporales</taxon>
        <taxon>Pleosporineae</taxon>
        <taxon>Pleosporaceae</taxon>
        <taxon>Alternaria</taxon>
        <taxon>Alternaria sect. Panax</taxon>
    </lineage>
</organism>
<accession>A0AAD4FGI7</accession>
<feature type="region of interest" description="Disordered" evidence="1">
    <location>
        <begin position="234"/>
        <end position="343"/>
    </location>
</feature>
<reference evidence="2" key="1">
    <citation type="submission" date="2021-07" db="EMBL/GenBank/DDBJ databases">
        <title>Genome Resource of American Ginseng Black Spot Pathogen Alternaria panax.</title>
        <authorList>
            <person name="Qiu C."/>
            <person name="Wang W."/>
            <person name="Liu Z."/>
        </authorList>
    </citation>
    <scope>NUCLEOTIDE SEQUENCE</scope>
    <source>
        <strain evidence="2">BNCC115425</strain>
    </source>
</reference>
<evidence type="ECO:0000313" key="3">
    <source>
        <dbReference type="Proteomes" id="UP001199106"/>
    </source>
</evidence>
<feature type="compositionally biased region" description="Polar residues" evidence="1">
    <location>
        <begin position="234"/>
        <end position="246"/>
    </location>
</feature>
<comment type="caution">
    <text evidence="2">The sequence shown here is derived from an EMBL/GenBank/DDBJ whole genome shotgun (WGS) entry which is preliminary data.</text>
</comment>
<feature type="compositionally biased region" description="Polar residues" evidence="1">
    <location>
        <begin position="333"/>
        <end position="343"/>
    </location>
</feature>
<feature type="compositionally biased region" description="Basic and acidic residues" evidence="1">
    <location>
        <begin position="285"/>
        <end position="298"/>
    </location>
</feature>
<dbReference type="Proteomes" id="UP001199106">
    <property type="component" value="Unassembled WGS sequence"/>
</dbReference>
<gene>
    <name evidence="2" type="ORF">G6011_05843</name>
</gene>
<feature type="compositionally biased region" description="Polar residues" evidence="1">
    <location>
        <begin position="274"/>
        <end position="284"/>
    </location>
</feature>
<evidence type="ECO:0000313" key="2">
    <source>
        <dbReference type="EMBL" id="KAG9188975.1"/>
    </source>
</evidence>
<name>A0AAD4FGI7_9PLEO</name>